<evidence type="ECO:0000313" key="1">
    <source>
        <dbReference type="EMBL" id="KAK3283601.1"/>
    </source>
</evidence>
<gene>
    <name evidence="1" type="ORF">CYMTET_8689</name>
</gene>
<keyword evidence="2" id="KW-1185">Reference proteome</keyword>
<proteinExistence type="predicted"/>
<name>A0AAE0GT28_9CHLO</name>
<dbReference type="AlphaFoldDB" id="A0AAE0GT28"/>
<reference evidence="1 2" key="1">
    <citation type="journal article" date="2015" name="Genome Biol. Evol.">
        <title>Comparative Genomics of a Bacterivorous Green Alga Reveals Evolutionary Causalities and Consequences of Phago-Mixotrophic Mode of Nutrition.</title>
        <authorList>
            <person name="Burns J.A."/>
            <person name="Paasch A."/>
            <person name="Narechania A."/>
            <person name="Kim E."/>
        </authorList>
    </citation>
    <scope>NUCLEOTIDE SEQUENCE [LARGE SCALE GENOMIC DNA]</scope>
    <source>
        <strain evidence="1 2">PLY_AMNH</strain>
    </source>
</reference>
<evidence type="ECO:0000313" key="2">
    <source>
        <dbReference type="Proteomes" id="UP001190700"/>
    </source>
</evidence>
<dbReference type="EMBL" id="LGRX02002705">
    <property type="protein sequence ID" value="KAK3283601.1"/>
    <property type="molecule type" value="Genomic_DNA"/>
</dbReference>
<dbReference type="Proteomes" id="UP001190700">
    <property type="component" value="Unassembled WGS sequence"/>
</dbReference>
<organism evidence="1 2">
    <name type="scientific">Cymbomonas tetramitiformis</name>
    <dbReference type="NCBI Taxonomy" id="36881"/>
    <lineage>
        <taxon>Eukaryota</taxon>
        <taxon>Viridiplantae</taxon>
        <taxon>Chlorophyta</taxon>
        <taxon>Pyramimonadophyceae</taxon>
        <taxon>Pyramimonadales</taxon>
        <taxon>Pyramimonadaceae</taxon>
        <taxon>Cymbomonas</taxon>
    </lineage>
</organism>
<comment type="caution">
    <text evidence="1">The sequence shown here is derived from an EMBL/GenBank/DDBJ whole genome shotgun (WGS) entry which is preliminary data.</text>
</comment>
<sequence length="73" mass="8524">MEKYTRNTKEMAGIEDWPAQIKTLHEEGNSLKEIMRLLSMYPLANQMVHFANSGVEWTKQEKEILGLRQEGED</sequence>
<protein>
    <submittedName>
        <fullName evidence="1">Uncharacterized protein</fullName>
    </submittedName>
</protein>
<accession>A0AAE0GT28</accession>